<sequence length="160" mass="18716">MKYFVSFIFLLLATVCNSQKKTNSNNSVEKIIIKKNDCMTGDCPTYTIIIHKNGKVELNARRNIPKNMNGDYTSTLGYLDWEVITHMDFTTLKKSYGNIGYVDFPSTDLEIYFSKRKPKKVYDHDNHGTPGLIKLYEHIDLLFIKLRWKKVKQSTQPHRF</sequence>
<accession>A0AAD1DSG8</accession>
<evidence type="ECO:0000313" key="2">
    <source>
        <dbReference type="EMBL" id="AZA92781.1"/>
    </source>
</evidence>
<keyword evidence="3" id="KW-1185">Reference proteome</keyword>
<protein>
    <recommendedName>
        <fullName evidence="1">DUF6438 domain-containing protein</fullName>
    </recommendedName>
</protein>
<dbReference type="KEGG" id="cnk:EG343_20390"/>
<dbReference type="Proteomes" id="UP000278288">
    <property type="component" value="Chromosome"/>
</dbReference>
<reference evidence="2 3" key="1">
    <citation type="submission" date="2018-11" db="EMBL/GenBank/DDBJ databases">
        <title>Proposal to divide the Flavobacteriaceae and reorganize its genera based on Amino Acid Identity values calculated from whole genome sequences.</title>
        <authorList>
            <person name="Nicholson A.C."/>
            <person name="Gulvik C.A."/>
            <person name="Whitney A.M."/>
            <person name="Humrighouse B.W."/>
            <person name="Bell M."/>
            <person name="Holmes B."/>
            <person name="Steigerwalt A.G."/>
            <person name="Villarma A."/>
            <person name="Sheth M."/>
            <person name="Batra D."/>
            <person name="Pryor J."/>
            <person name="Bernardet J.-F."/>
            <person name="Hugo C."/>
            <person name="Kampfer P."/>
            <person name="Newman J."/>
            <person name="McQuiston J.R."/>
        </authorList>
    </citation>
    <scope>NUCLEOTIDE SEQUENCE [LARGE SCALE GENOMIC DNA]</scope>
    <source>
        <strain evidence="2 3">G0041</strain>
    </source>
</reference>
<dbReference type="RefSeq" id="WP_123859536.1">
    <property type="nucleotide sequence ID" value="NZ_CP033923.1"/>
</dbReference>
<feature type="domain" description="DUF6438" evidence="1">
    <location>
        <begin position="30"/>
        <end position="141"/>
    </location>
</feature>
<evidence type="ECO:0000313" key="3">
    <source>
        <dbReference type="Proteomes" id="UP000278288"/>
    </source>
</evidence>
<evidence type="ECO:0000259" key="1">
    <source>
        <dbReference type="Pfam" id="PF20033"/>
    </source>
</evidence>
<dbReference type="EMBL" id="CP033923">
    <property type="protein sequence ID" value="AZA92781.1"/>
    <property type="molecule type" value="Genomic_DNA"/>
</dbReference>
<proteinExistence type="predicted"/>
<dbReference type="InterPro" id="IPR045497">
    <property type="entry name" value="DUF6438"/>
</dbReference>
<name>A0AAD1DSG8_CHRNA</name>
<gene>
    <name evidence="2" type="ORF">EG343_20390</name>
</gene>
<dbReference type="AlphaFoldDB" id="A0AAD1DSG8"/>
<dbReference type="Pfam" id="PF20033">
    <property type="entry name" value="DUF6438"/>
    <property type="match status" value="1"/>
</dbReference>
<organism evidence="2 3">
    <name type="scientific">Chryseobacterium nakagawai</name>
    <dbReference type="NCBI Taxonomy" id="1241982"/>
    <lineage>
        <taxon>Bacteria</taxon>
        <taxon>Pseudomonadati</taxon>
        <taxon>Bacteroidota</taxon>
        <taxon>Flavobacteriia</taxon>
        <taxon>Flavobacteriales</taxon>
        <taxon>Weeksellaceae</taxon>
        <taxon>Chryseobacterium group</taxon>
        <taxon>Chryseobacterium</taxon>
    </lineage>
</organism>